<evidence type="ECO:0000313" key="4">
    <source>
        <dbReference type="EMBL" id="KAH6867574.1"/>
    </source>
</evidence>
<evidence type="ECO:0000259" key="3">
    <source>
        <dbReference type="SMART" id="SM00906"/>
    </source>
</evidence>
<dbReference type="Proteomes" id="UP000777438">
    <property type="component" value="Unassembled WGS sequence"/>
</dbReference>
<keyword evidence="5" id="KW-1185">Reference proteome</keyword>
<dbReference type="PANTHER" id="PTHR47425">
    <property type="entry name" value="FARB-RELATED"/>
    <property type="match status" value="1"/>
</dbReference>
<evidence type="ECO:0000256" key="2">
    <source>
        <dbReference type="SAM" id="MobiDB-lite"/>
    </source>
</evidence>
<feature type="compositionally biased region" description="Polar residues" evidence="2">
    <location>
        <begin position="1"/>
        <end position="16"/>
    </location>
</feature>
<dbReference type="AlphaFoldDB" id="A0A9P9AHS3"/>
<dbReference type="CDD" id="cd12148">
    <property type="entry name" value="fungal_TF_MHR"/>
    <property type="match status" value="1"/>
</dbReference>
<dbReference type="SMART" id="SM00906">
    <property type="entry name" value="Fungal_trans"/>
    <property type="match status" value="1"/>
</dbReference>
<protein>
    <submittedName>
        <fullName evidence="4">Fungal-specific transcription factor domain-containing protein</fullName>
    </submittedName>
</protein>
<evidence type="ECO:0000256" key="1">
    <source>
        <dbReference type="ARBA" id="ARBA00023242"/>
    </source>
</evidence>
<dbReference type="EMBL" id="JAGPYM010000097">
    <property type="protein sequence ID" value="KAH6867574.1"/>
    <property type="molecule type" value="Genomic_DNA"/>
</dbReference>
<feature type="region of interest" description="Disordered" evidence="2">
    <location>
        <begin position="1"/>
        <end position="39"/>
    </location>
</feature>
<dbReference type="GO" id="GO:0003677">
    <property type="term" value="F:DNA binding"/>
    <property type="evidence" value="ECO:0007669"/>
    <property type="project" value="InterPro"/>
</dbReference>
<feature type="compositionally biased region" description="Polar residues" evidence="2">
    <location>
        <begin position="25"/>
        <end position="36"/>
    </location>
</feature>
<organism evidence="4 5">
    <name type="scientific">Thelonectria olida</name>
    <dbReference type="NCBI Taxonomy" id="1576542"/>
    <lineage>
        <taxon>Eukaryota</taxon>
        <taxon>Fungi</taxon>
        <taxon>Dikarya</taxon>
        <taxon>Ascomycota</taxon>
        <taxon>Pezizomycotina</taxon>
        <taxon>Sordariomycetes</taxon>
        <taxon>Hypocreomycetidae</taxon>
        <taxon>Hypocreales</taxon>
        <taxon>Nectriaceae</taxon>
        <taxon>Thelonectria</taxon>
    </lineage>
</organism>
<sequence>MRTLPGTATPTLQDNPSADEVPFPGSSSNGAPLTTGHSHKSPTAAFITSSYYRFVDVGAIYELSPHDVTFLEQRGCFHLPARPSLDEFLRQYFVYSHPILPLFNESKFWRMYSSQHRRAPPQNRISLFVLQTMLFVSCPFVSTSILSSLGFQSIQAARRDFYMRAKALFDLNMHKDDVANAQGALLLSYHSPTTTDKVNTYWLEAAIHFARNAHADHYHTVDLPPQDKHVLKRLWWCCILRDRIMSLSFRRPLNIRPDDFEFGQPGLRESDFINEIRGPSVYNAPGKKLLTHMITALCELAAILNGVLTLLYPGNQYNPASGGSSLDAHSFLEKLDLWHHNSKSSLTMPERTLSKNNSLLLFSKMISIYYHTAKASMCHYILLLSIPKLKNPTDVKESCLQSQSMLNSSLQGITRDLKELAHRGLIGYLPNTFVPFLAFPFTWNILQVKVLKTENQSGGDQRDLVSYISAMRTFQSLYEITDSTLGCIENIVTHIKNEECSTLLHQNPFIHHPLSASLGMLEPKKGSGNVWVDLLLENPHIYLRIALTVDFSLAHGQFPTENDMPKAFHRLDSDDGNLTLEDRI</sequence>
<dbReference type="GO" id="GO:0006351">
    <property type="term" value="P:DNA-templated transcription"/>
    <property type="evidence" value="ECO:0007669"/>
    <property type="project" value="InterPro"/>
</dbReference>
<dbReference type="PANTHER" id="PTHR47425:SF2">
    <property type="entry name" value="FARB-RELATED"/>
    <property type="match status" value="1"/>
</dbReference>
<accession>A0A9P9AHS3</accession>
<gene>
    <name evidence="4" type="ORF">B0T10DRAFT_419611</name>
</gene>
<reference evidence="4 5" key="1">
    <citation type="journal article" date="2021" name="Nat. Commun.">
        <title>Genetic determinants of endophytism in the Arabidopsis root mycobiome.</title>
        <authorList>
            <person name="Mesny F."/>
            <person name="Miyauchi S."/>
            <person name="Thiergart T."/>
            <person name="Pickel B."/>
            <person name="Atanasova L."/>
            <person name="Karlsson M."/>
            <person name="Huettel B."/>
            <person name="Barry K.W."/>
            <person name="Haridas S."/>
            <person name="Chen C."/>
            <person name="Bauer D."/>
            <person name="Andreopoulos W."/>
            <person name="Pangilinan J."/>
            <person name="LaButti K."/>
            <person name="Riley R."/>
            <person name="Lipzen A."/>
            <person name="Clum A."/>
            <person name="Drula E."/>
            <person name="Henrissat B."/>
            <person name="Kohler A."/>
            <person name="Grigoriev I.V."/>
            <person name="Martin F.M."/>
            <person name="Hacquard S."/>
        </authorList>
    </citation>
    <scope>NUCLEOTIDE SEQUENCE [LARGE SCALE GENOMIC DNA]</scope>
    <source>
        <strain evidence="4 5">MPI-CAGE-CH-0241</strain>
    </source>
</reference>
<dbReference type="OrthoDB" id="5121955at2759"/>
<evidence type="ECO:0000313" key="5">
    <source>
        <dbReference type="Proteomes" id="UP000777438"/>
    </source>
</evidence>
<dbReference type="Pfam" id="PF04082">
    <property type="entry name" value="Fungal_trans"/>
    <property type="match status" value="1"/>
</dbReference>
<name>A0A9P9AHS3_9HYPO</name>
<keyword evidence="1" id="KW-0539">Nucleus</keyword>
<proteinExistence type="predicted"/>
<dbReference type="InterPro" id="IPR052761">
    <property type="entry name" value="Fungal_Detox/Toxin_TFs"/>
</dbReference>
<comment type="caution">
    <text evidence="4">The sequence shown here is derived from an EMBL/GenBank/DDBJ whole genome shotgun (WGS) entry which is preliminary data.</text>
</comment>
<dbReference type="InterPro" id="IPR007219">
    <property type="entry name" value="XnlR_reg_dom"/>
</dbReference>
<dbReference type="GO" id="GO:0008270">
    <property type="term" value="F:zinc ion binding"/>
    <property type="evidence" value="ECO:0007669"/>
    <property type="project" value="InterPro"/>
</dbReference>
<feature type="domain" description="Xylanolytic transcriptional activator regulatory" evidence="3">
    <location>
        <begin position="199"/>
        <end position="272"/>
    </location>
</feature>